<gene>
    <name evidence="3" type="ORF">HINF_LOCUS25210</name>
    <name evidence="1" type="ORF">HINF_LOCUS28674</name>
    <name evidence="4" type="ORF">HINF_LOCUS50315</name>
    <name evidence="2" type="ORF">HINF_LOCUS55189</name>
</gene>
<keyword evidence="5" id="KW-1185">Reference proteome</keyword>
<sequence>MLKNTKQQYSYCLVVYINYQIYHLVYLVDNNYTLRVCRRIPSCKYIIKKHKAQHFPVLLGVWRYWEISGFVPGNNQQQNIQNTNWEIPSKKQTYQTDEIDILQALNVVHTCQTSTLCYLSRQR</sequence>
<proteinExistence type="predicted"/>
<reference evidence="1" key="1">
    <citation type="submission" date="2023-06" db="EMBL/GenBank/DDBJ databases">
        <authorList>
            <person name="Kurt Z."/>
        </authorList>
    </citation>
    <scope>NUCLEOTIDE SEQUENCE</scope>
</reference>
<evidence type="ECO:0000313" key="3">
    <source>
        <dbReference type="EMBL" id="CAL6015827.1"/>
    </source>
</evidence>
<dbReference type="EMBL" id="CAXDID020000075">
    <property type="protein sequence ID" value="CAL6015827.1"/>
    <property type="molecule type" value="Genomic_DNA"/>
</dbReference>
<dbReference type="EMBL" id="CAXDID020000240">
    <property type="protein sequence ID" value="CAL6062700.1"/>
    <property type="molecule type" value="Genomic_DNA"/>
</dbReference>
<dbReference type="Proteomes" id="UP001642409">
    <property type="component" value="Unassembled WGS sequence"/>
</dbReference>
<name>A0AA86PU84_9EUKA</name>
<evidence type="ECO:0000313" key="4">
    <source>
        <dbReference type="EMBL" id="CAL6062700.1"/>
    </source>
</evidence>
<dbReference type="AlphaFoldDB" id="A0AA86PU84"/>
<dbReference type="EMBL" id="CATOUU010000687">
    <property type="protein sequence ID" value="CAI9941029.1"/>
    <property type="molecule type" value="Genomic_DNA"/>
</dbReference>
<evidence type="ECO:0000313" key="1">
    <source>
        <dbReference type="EMBL" id="CAI9941029.1"/>
    </source>
</evidence>
<accession>A0AA86PU84</accession>
<comment type="caution">
    <text evidence="1">The sequence shown here is derived from an EMBL/GenBank/DDBJ whole genome shotgun (WGS) entry which is preliminary data.</text>
</comment>
<protein>
    <submittedName>
        <fullName evidence="3">Hypothetical_protein</fullName>
    </submittedName>
</protein>
<organism evidence="1">
    <name type="scientific">Hexamita inflata</name>
    <dbReference type="NCBI Taxonomy" id="28002"/>
    <lineage>
        <taxon>Eukaryota</taxon>
        <taxon>Metamonada</taxon>
        <taxon>Diplomonadida</taxon>
        <taxon>Hexamitidae</taxon>
        <taxon>Hexamitinae</taxon>
        <taxon>Hexamita</taxon>
    </lineage>
</organism>
<dbReference type="EMBL" id="CATOUU010001024">
    <property type="protein sequence ID" value="CAI9967544.1"/>
    <property type="molecule type" value="Genomic_DNA"/>
</dbReference>
<evidence type="ECO:0000313" key="5">
    <source>
        <dbReference type="Proteomes" id="UP001642409"/>
    </source>
</evidence>
<evidence type="ECO:0000313" key="2">
    <source>
        <dbReference type="EMBL" id="CAI9967544.1"/>
    </source>
</evidence>
<reference evidence="3 5" key="2">
    <citation type="submission" date="2024-07" db="EMBL/GenBank/DDBJ databases">
        <authorList>
            <person name="Akdeniz Z."/>
        </authorList>
    </citation>
    <scope>NUCLEOTIDE SEQUENCE [LARGE SCALE GENOMIC DNA]</scope>
</reference>